<keyword evidence="4" id="KW-0479">Metal-binding</keyword>
<dbReference type="GO" id="GO:0005743">
    <property type="term" value="C:mitochondrial inner membrane"/>
    <property type="evidence" value="ECO:0007669"/>
    <property type="project" value="TreeGrafter"/>
</dbReference>
<evidence type="ECO:0000256" key="3">
    <source>
        <dbReference type="ARBA" id="ARBA00022692"/>
    </source>
</evidence>
<name>A0A194S1X5_RHOGW</name>
<comment type="subcellular location">
    <subcellularLocation>
        <location evidence="2">Membrane</location>
        <topology evidence="2">Multi-pass membrane protein</topology>
    </subcellularLocation>
</comment>
<evidence type="ECO:0000256" key="4">
    <source>
        <dbReference type="ARBA" id="ARBA00022723"/>
    </source>
</evidence>
<dbReference type="STRING" id="578459.A0A194S1X5"/>
<evidence type="ECO:0000313" key="14">
    <source>
        <dbReference type="Proteomes" id="UP000053890"/>
    </source>
</evidence>
<dbReference type="GO" id="GO:0006784">
    <property type="term" value="P:heme A biosynthetic process"/>
    <property type="evidence" value="ECO:0007669"/>
    <property type="project" value="InterPro"/>
</dbReference>
<dbReference type="GO" id="GO:0120547">
    <property type="term" value="F:heme A synthase activity"/>
    <property type="evidence" value="ECO:0007669"/>
    <property type="project" value="UniProtKB-EC"/>
</dbReference>
<dbReference type="Pfam" id="PF02628">
    <property type="entry name" value="COX15-CtaA"/>
    <property type="match status" value="1"/>
</dbReference>
<evidence type="ECO:0000256" key="5">
    <source>
        <dbReference type="ARBA" id="ARBA00022989"/>
    </source>
</evidence>
<evidence type="ECO:0000256" key="1">
    <source>
        <dbReference type="ARBA" id="ARBA00001970"/>
    </source>
</evidence>
<comment type="catalytic activity">
    <reaction evidence="11">
        <text>Fe(II)-heme o + 2 A + H2O = Fe(II)-heme a + 2 AH2</text>
        <dbReference type="Rhea" id="RHEA:63388"/>
        <dbReference type="ChEBI" id="CHEBI:13193"/>
        <dbReference type="ChEBI" id="CHEBI:15377"/>
        <dbReference type="ChEBI" id="CHEBI:17499"/>
        <dbReference type="ChEBI" id="CHEBI:60530"/>
        <dbReference type="ChEBI" id="CHEBI:61715"/>
        <dbReference type="EC" id="1.17.99.9"/>
    </reaction>
    <physiologicalReaction direction="left-to-right" evidence="11">
        <dbReference type="Rhea" id="RHEA:63389"/>
    </physiologicalReaction>
</comment>
<dbReference type="GO" id="GO:0046872">
    <property type="term" value="F:metal ion binding"/>
    <property type="evidence" value="ECO:0007669"/>
    <property type="project" value="UniProtKB-KW"/>
</dbReference>
<dbReference type="EMBL" id="KQ474079">
    <property type="protein sequence ID" value="KPV74733.1"/>
    <property type="molecule type" value="Genomic_DNA"/>
</dbReference>
<reference evidence="13 14" key="1">
    <citation type="journal article" date="2015" name="Front. Microbiol.">
        <title>Genome sequence of the plant growth promoting endophytic yeast Rhodotorula graminis WP1.</title>
        <authorList>
            <person name="Firrincieli A."/>
            <person name="Otillar R."/>
            <person name="Salamov A."/>
            <person name="Schmutz J."/>
            <person name="Khan Z."/>
            <person name="Redman R.S."/>
            <person name="Fleck N.D."/>
            <person name="Lindquist E."/>
            <person name="Grigoriev I.V."/>
            <person name="Doty S.L."/>
        </authorList>
    </citation>
    <scope>NUCLEOTIDE SEQUENCE [LARGE SCALE GENOMIC DNA]</scope>
    <source>
        <strain evidence="13 14">WP1</strain>
    </source>
</reference>
<feature type="transmembrane region" description="Helical" evidence="12">
    <location>
        <begin position="253"/>
        <end position="276"/>
    </location>
</feature>
<sequence>MLLRPAAAAAKIAHRAIASSSSPSSLSIAAPRLAATRSAARQLSTRAAPQCSCPPSPTFNTALARFNSPAPSSTAAAISAKVGSPRSLSTHSVVGLLRARVASARALSTAAAAAAPPHPAVVLDQASSSYPDPPEVRLTAPGVGRYLFVIAGLVFCIVVVGGMTRLTESGLSITEWNVVKGVKLPMSQLEWQDEFDKYKSTPEWQINNQHITLDEFKTIYLWEWGHRILGRVIGLSFVAPIPYFVLRGKLGKGMSLALFGIATLIGGQGALGWYMVKSGLDADSVKDLGGVPRVSQYRLAAHLGMAFLVYSSCLRLGLGVGRDWKLAKKAQGLAGLKSVTETLNVLQGKVAGRARVLTTIVTALVFTTALSGAFVAGLDAGLIYNEWPTMGGGLHPGMGELNKDFYCRNEDKSDRWRNVTENPTTVQFDHRMLAYTTFLSVVSLFAFARRPHIRAQLPPTTYRLIKASLHMSLLQVALGISTLLYLVPTHLAATHQAGSLVLLSLVLAAGASLRRPGSRVVQEALRMSQLRQKAAQIKV</sequence>
<feature type="transmembrane region" description="Helical" evidence="12">
    <location>
        <begin position="469"/>
        <end position="487"/>
    </location>
</feature>
<keyword evidence="7" id="KW-0408">Iron</keyword>
<dbReference type="InterPro" id="IPR003780">
    <property type="entry name" value="COX15/CtaA_fam"/>
</dbReference>
<keyword evidence="9 12" id="KW-0472">Membrane</keyword>
<dbReference type="OrthoDB" id="1726137at2759"/>
<evidence type="ECO:0000256" key="10">
    <source>
        <dbReference type="ARBA" id="ARBA00044501"/>
    </source>
</evidence>
<feature type="transmembrane region" description="Helical" evidence="12">
    <location>
        <begin position="146"/>
        <end position="166"/>
    </location>
</feature>
<comment type="pathway">
    <text evidence="10">Porphyrin-containing compound metabolism; heme A biosynthesis; heme A from heme O: step 1/1.</text>
</comment>
<feature type="transmembrane region" description="Helical" evidence="12">
    <location>
        <begin position="228"/>
        <end position="246"/>
    </location>
</feature>
<accession>A0A194S1X5</accession>
<dbReference type="PANTHER" id="PTHR23289">
    <property type="entry name" value="CYTOCHROME C OXIDASE ASSEMBLY PROTEIN COX15"/>
    <property type="match status" value="1"/>
</dbReference>
<dbReference type="OMA" id="AFVCYSW"/>
<dbReference type="Proteomes" id="UP000053890">
    <property type="component" value="Unassembled WGS sequence"/>
</dbReference>
<dbReference type="RefSeq" id="XP_018270782.1">
    <property type="nucleotide sequence ID" value="XM_018416956.1"/>
</dbReference>
<dbReference type="AlphaFoldDB" id="A0A194S1X5"/>
<evidence type="ECO:0000256" key="11">
    <source>
        <dbReference type="ARBA" id="ARBA00048044"/>
    </source>
</evidence>
<evidence type="ECO:0000256" key="2">
    <source>
        <dbReference type="ARBA" id="ARBA00004141"/>
    </source>
</evidence>
<dbReference type="PANTHER" id="PTHR23289:SF2">
    <property type="entry name" value="CYTOCHROME C OXIDASE ASSEMBLY PROTEIN COX15 HOMOLOG"/>
    <property type="match status" value="1"/>
</dbReference>
<keyword evidence="5 12" id="KW-1133">Transmembrane helix</keyword>
<feature type="transmembrane region" description="Helical" evidence="12">
    <location>
        <begin position="493"/>
        <end position="513"/>
    </location>
</feature>
<dbReference type="GeneID" id="28977404"/>
<proteinExistence type="inferred from homology"/>
<evidence type="ECO:0000256" key="7">
    <source>
        <dbReference type="ARBA" id="ARBA00023004"/>
    </source>
</evidence>
<comment type="cofactor">
    <cofactor evidence="1">
        <name>heme b</name>
        <dbReference type="ChEBI" id="CHEBI:60344"/>
    </cofactor>
</comment>
<keyword evidence="14" id="KW-1185">Reference proteome</keyword>
<dbReference type="GO" id="GO:0016653">
    <property type="term" value="F:oxidoreductase activity, acting on NAD(P)H, heme protein as acceptor"/>
    <property type="evidence" value="ECO:0007669"/>
    <property type="project" value="TreeGrafter"/>
</dbReference>
<dbReference type="HAMAP" id="MF_01665">
    <property type="entry name" value="HemeA_synth_type2"/>
    <property type="match status" value="1"/>
</dbReference>
<evidence type="ECO:0000256" key="9">
    <source>
        <dbReference type="ARBA" id="ARBA00023136"/>
    </source>
</evidence>
<gene>
    <name evidence="13" type="ORF">RHOBADRAFT_53682</name>
</gene>
<organism evidence="13 14">
    <name type="scientific">Rhodotorula graminis (strain WP1)</name>
    <dbReference type="NCBI Taxonomy" id="578459"/>
    <lineage>
        <taxon>Eukaryota</taxon>
        <taxon>Fungi</taxon>
        <taxon>Dikarya</taxon>
        <taxon>Basidiomycota</taxon>
        <taxon>Pucciniomycotina</taxon>
        <taxon>Microbotryomycetes</taxon>
        <taxon>Sporidiobolales</taxon>
        <taxon>Sporidiobolaceae</taxon>
        <taxon>Rhodotorula</taxon>
    </lineage>
</organism>
<evidence type="ECO:0000256" key="8">
    <source>
        <dbReference type="ARBA" id="ARBA00023133"/>
    </source>
</evidence>
<dbReference type="InterPro" id="IPR023754">
    <property type="entry name" value="HemeA_Synthase_type2"/>
</dbReference>
<feature type="transmembrane region" description="Helical" evidence="12">
    <location>
        <begin position="432"/>
        <end position="448"/>
    </location>
</feature>
<evidence type="ECO:0000313" key="13">
    <source>
        <dbReference type="EMBL" id="KPV74733.1"/>
    </source>
</evidence>
<evidence type="ECO:0000256" key="12">
    <source>
        <dbReference type="SAM" id="Phobius"/>
    </source>
</evidence>
<protein>
    <submittedName>
        <fullName evidence="13">Uncharacterized protein</fullName>
    </submittedName>
</protein>
<keyword evidence="3 12" id="KW-0812">Transmembrane</keyword>
<feature type="transmembrane region" description="Helical" evidence="12">
    <location>
        <begin position="356"/>
        <end position="378"/>
    </location>
</feature>
<evidence type="ECO:0000256" key="6">
    <source>
        <dbReference type="ARBA" id="ARBA00023002"/>
    </source>
</evidence>
<keyword evidence="8" id="KW-0350">Heme biosynthesis</keyword>
<keyword evidence="6" id="KW-0560">Oxidoreductase</keyword>
<feature type="transmembrane region" description="Helical" evidence="12">
    <location>
        <begin position="296"/>
        <end position="318"/>
    </location>
</feature>